<dbReference type="Pfam" id="PF00106">
    <property type="entry name" value="adh_short"/>
    <property type="match status" value="1"/>
</dbReference>
<feature type="compositionally biased region" description="Low complexity" evidence="4">
    <location>
        <begin position="1"/>
        <end position="21"/>
    </location>
</feature>
<feature type="region of interest" description="Disordered" evidence="4">
    <location>
        <begin position="1"/>
        <end position="29"/>
    </location>
</feature>
<dbReference type="InterPro" id="IPR020904">
    <property type="entry name" value="Sc_DH/Rdtase_CS"/>
</dbReference>
<dbReference type="EMBL" id="JAUSRD010000002">
    <property type="protein sequence ID" value="MDP9891687.1"/>
    <property type="molecule type" value="Genomic_DNA"/>
</dbReference>
<dbReference type="GO" id="GO:0016020">
    <property type="term" value="C:membrane"/>
    <property type="evidence" value="ECO:0007669"/>
    <property type="project" value="TreeGrafter"/>
</dbReference>
<accession>A0AAW8CVF1</accession>
<proteinExistence type="inferred from homology"/>
<protein>
    <submittedName>
        <fullName evidence="6">Short-subunit dehydrogenase</fullName>
    </submittedName>
</protein>
<reference evidence="6" key="1">
    <citation type="submission" date="2023-07" db="EMBL/GenBank/DDBJ databases">
        <title>Sorghum-associated microbial communities from plants grown in Nebraska, USA.</title>
        <authorList>
            <person name="Schachtman D."/>
        </authorList>
    </citation>
    <scope>NUCLEOTIDE SEQUENCE</scope>
    <source>
        <strain evidence="6">DS3754</strain>
    </source>
</reference>
<evidence type="ECO:0000313" key="7">
    <source>
        <dbReference type="Proteomes" id="UP001242045"/>
    </source>
</evidence>
<gene>
    <name evidence="6" type="ORF">J2W31_000790</name>
</gene>
<keyword evidence="2" id="KW-0560">Oxidoreductase</keyword>
<feature type="transmembrane region" description="Helical" evidence="5">
    <location>
        <begin position="330"/>
        <end position="347"/>
    </location>
</feature>
<dbReference type="RefSeq" id="WP_307683903.1">
    <property type="nucleotide sequence ID" value="NZ_JAUSRD010000002.1"/>
</dbReference>
<dbReference type="GO" id="GO:0016491">
    <property type="term" value="F:oxidoreductase activity"/>
    <property type="evidence" value="ECO:0007669"/>
    <property type="project" value="UniProtKB-KW"/>
</dbReference>
<dbReference type="SUPFAM" id="SSF51735">
    <property type="entry name" value="NAD(P)-binding Rossmann-fold domains"/>
    <property type="match status" value="1"/>
</dbReference>
<dbReference type="PRINTS" id="PR00081">
    <property type="entry name" value="GDHRDH"/>
</dbReference>
<dbReference type="AlphaFoldDB" id="A0AAW8CVF1"/>
<evidence type="ECO:0000256" key="5">
    <source>
        <dbReference type="SAM" id="Phobius"/>
    </source>
</evidence>
<dbReference type="InterPro" id="IPR002347">
    <property type="entry name" value="SDR_fam"/>
</dbReference>
<dbReference type="NCBIfam" id="NF005495">
    <property type="entry name" value="PRK07109.1"/>
    <property type="match status" value="1"/>
</dbReference>
<comment type="similarity">
    <text evidence="1 3">Belongs to the short-chain dehydrogenases/reductases (SDR) family.</text>
</comment>
<evidence type="ECO:0000313" key="6">
    <source>
        <dbReference type="EMBL" id="MDP9891687.1"/>
    </source>
</evidence>
<organism evidence="6 7">
    <name type="scientific">Variovorax boronicumulans</name>
    <dbReference type="NCBI Taxonomy" id="436515"/>
    <lineage>
        <taxon>Bacteria</taxon>
        <taxon>Pseudomonadati</taxon>
        <taxon>Pseudomonadota</taxon>
        <taxon>Betaproteobacteria</taxon>
        <taxon>Burkholderiales</taxon>
        <taxon>Comamonadaceae</taxon>
        <taxon>Variovorax</taxon>
    </lineage>
</organism>
<dbReference type="NCBIfam" id="NF004792">
    <property type="entry name" value="PRK06139.1"/>
    <property type="match status" value="1"/>
</dbReference>
<dbReference type="Proteomes" id="UP001242045">
    <property type="component" value="Unassembled WGS sequence"/>
</dbReference>
<evidence type="ECO:0000256" key="2">
    <source>
        <dbReference type="ARBA" id="ARBA00023002"/>
    </source>
</evidence>
<dbReference type="InterPro" id="IPR036291">
    <property type="entry name" value="NAD(P)-bd_dom_sf"/>
</dbReference>
<comment type="caution">
    <text evidence="6">The sequence shown here is derived from an EMBL/GenBank/DDBJ whole genome shotgun (WGS) entry which is preliminary data.</text>
</comment>
<evidence type="ECO:0000256" key="4">
    <source>
        <dbReference type="SAM" id="MobiDB-lite"/>
    </source>
</evidence>
<dbReference type="PROSITE" id="PS00061">
    <property type="entry name" value="ADH_SHORT"/>
    <property type="match status" value="1"/>
</dbReference>
<name>A0AAW8CVF1_9BURK</name>
<keyword evidence="5" id="KW-0812">Transmembrane</keyword>
<dbReference type="PANTHER" id="PTHR44196:SF1">
    <property type="entry name" value="DEHYDROGENASE_REDUCTASE SDR FAMILY MEMBER 7B"/>
    <property type="match status" value="1"/>
</dbReference>
<dbReference type="Gene3D" id="3.40.50.720">
    <property type="entry name" value="NAD(P)-binding Rossmann-like Domain"/>
    <property type="match status" value="1"/>
</dbReference>
<dbReference type="PANTHER" id="PTHR44196">
    <property type="entry name" value="DEHYDROGENASE/REDUCTASE SDR FAMILY MEMBER 7B"/>
    <property type="match status" value="1"/>
</dbReference>
<dbReference type="PRINTS" id="PR00080">
    <property type="entry name" value="SDRFAMILY"/>
</dbReference>
<evidence type="ECO:0000256" key="3">
    <source>
        <dbReference type="RuleBase" id="RU000363"/>
    </source>
</evidence>
<evidence type="ECO:0000256" key="1">
    <source>
        <dbReference type="ARBA" id="ARBA00006484"/>
    </source>
</evidence>
<keyword evidence="5" id="KW-1133">Transmembrane helix</keyword>
<sequence length="355" mass="36724">MSPISAAKSPAGTTPSTPSSAHDGPADATPHTLRSQVVVLTGASSGIGRATALAFAAQGASLALAARNQEALQSLAAECEAAGARALAIPTDVTDPAAMAALAESAIAHFGHVDMWINNVGVGAVGRFEETPLASHRRVVEANLLGHMHGAYAIVPHFRERGRGTLVNMISLGGWVATPYATAYTASKFGIRGFSESLRAELAEFPGIHVCEVFPTFVDSPGMSHGANYSGHRVAPPPPVLDPRRVAASLVALATRPRARTYIGAPARPGILMHALAPNLMARLLGRVGGAAMRRAAPAAHSDGNLFEPSRGCAIDGGFRSERKTKPTDAVWLGLGAIAAVTAFALFSRNARSTR</sequence>
<keyword evidence="5" id="KW-0472">Membrane</keyword>